<feature type="region of interest" description="Disordered" evidence="1">
    <location>
        <begin position="77"/>
        <end position="110"/>
    </location>
</feature>
<evidence type="ECO:0000256" key="1">
    <source>
        <dbReference type="SAM" id="MobiDB-lite"/>
    </source>
</evidence>
<organism evidence="3">
    <name type="scientific">viral metagenome</name>
    <dbReference type="NCBI Taxonomy" id="1070528"/>
    <lineage>
        <taxon>unclassified sequences</taxon>
        <taxon>metagenomes</taxon>
        <taxon>organismal metagenomes</taxon>
    </lineage>
</organism>
<keyword evidence="2" id="KW-0812">Transmembrane</keyword>
<feature type="compositionally biased region" description="Basic and acidic residues" evidence="1">
    <location>
        <begin position="77"/>
        <end position="92"/>
    </location>
</feature>
<accession>A0A6C0C653</accession>
<proteinExistence type="predicted"/>
<protein>
    <submittedName>
        <fullName evidence="3">Uncharacterized protein</fullName>
    </submittedName>
</protein>
<keyword evidence="2" id="KW-1133">Transmembrane helix</keyword>
<dbReference type="EMBL" id="MN739335">
    <property type="protein sequence ID" value="QHS99128.1"/>
    <property type="molecule type" value="Genomic_DNA"/>
</dbReference>
<feature type="transmembrane region" description="Helical" evidence="2">
    <location>
        <begin position="9"/>
        <end position="28"/>
    </location>
</feature>
<sequence>MKKLLQNKYVLYLVLFIAITNVLGYLAIGDFNSLMVFIAIGALASHFSKNMIIILGSAILGTNIFYASSRMREGMGNKVPENKSLKKKESMESKFASSRPAKVGEAATDEEDEVDSTRIDYAATMEQAYDNLNKMLGDGGMKNLTKDTKGLMDQQKELMGQLKDFAPLMEQAGSMLDKLGGMDNLKGLMGKMGGIKLPNGKKI</sequence>
<dbReference type="AlphaFoldDB" id="A0A6C0C653"/>
<name>A0A6C0C653_9ZZZZ</name>
<feature type="transmembrane region" description="Helical" evidence="2">
    <location>
        <begin position="34"/>
        <end position="66"/>
    </location>
</feature>
<reference evidence="3" key="1">
    <citation type="journal article" date="2020" name="Nature">
        <title>Giant virus diversity and host interactions through global metagenomics.</title>
        <authorList>
            <person name="Schulz F."/>
            <person name="Roux S."/>
            <person name="Paez-Espino D."/>
            <person name="Jungbluth S."/>
            <person name="Walsh D.A."/>
            <person name="Denef V.J."/>
            <person name="McMahon K.D."/>
            <person name="Konstantinidis K.T."/>
            <person name="Eloe-Fadrosh E.A."/>
            <person name="Kyrpides N.C."/>
            <person name="Woyke T."/>
        </authorList>
    </citation>
    <scope>NUCLEOTIDE SEQUENCE</scope>
    <source>
        <strain evidence="3">GVMAG-M-3300020185-33</strain>
    </source>
</reference>
<evidence type="ECO:0000313" key="3">
    <source>
        <dbReference type="EMBL" id="QHS99128.1"/>
    </source>
</evidence>
<keyword evidence="2" id="KW-0472">Membrane</keyword>
<evidence type="ECO:0000256" key="2">
    <source>
        <dbReference type="SAM" id="Phobius"/>
    </source>
</evidence>